<name>A0A0F9PN67_9ZZZZ</name>
<sequence length="102" mass="11228">MIDGRKANEDLIPTIQMFEGFGELTVGGSVSGGDSTRVVFTALAMLNDPMVNSYFLAQKLKLSDRMTKTKIFPRDGMALLNGKTFSEPQEEVLELPVEQENA</sequence>
<accession>A0A0F9PN67</accession>
<protein>
    <submittedName>
        <fullName evidence="1">Uncharacterized protein</fullName>
    </submittedName>
</protein>
<evidence type="ECO:0000313" key="1">
    <source>
        <dbReference type="EMBL" id="KKN02511.1"/>
    </source>
</evidence>
<dbReference type="EMBL" id="LAZR01005140">
    <property type="protein sequence ID" value="KKN02511.1"/>
    <property type="molecule type" value="Genomic_DNA"/>
</dbReference>
<reference evidence="1" key="1">
    <citation type="journal article" date="2015" name="Nature">
        <title>Complex archaea that bridge the gap between prokaryotes and eukaryotes.</title>
        <authorList>
            <person name="Spang A."/>
            <person name="Saw J.H."/>
            <person name="Jorgensen S.L."/>
            <person name="Zaremba-Niedzwiedzka K."/>
            <person name="Martijn J."/>
            <person name="Lind A.E."/>
            <person name="van Eijk R."/>
            <person name="Schleper C."/>
            <person name="Guy L."/>
            <person name="Ettema T.J."/>
        </authorList>
    </citation>
    <scope>NUCLEOTIDE SEQUENCE</scope>
</reference>
<comment type="caution">
    <text evidence="1">The sequence shown here is derived from an EMBL/GenBank/DDBJ whole genome shotgun (WGS) entry which is preliminary data.</text>
</comment>
<gene>
    <name evidence="1" type="ORF">LCGC14_1116830</name>
</gene>
<dbReference type="AlphaFoldDB" id="A0A0F9PN67"/>
<organism evidence="1">
    <name type="scientific">marine sediment metagenome</name>
    <dbReference type="NCBI Taxonomy" id="412755"/>
    <lineage>
        <taxon>unclassified sequences</taxon>
        <taxon>metagenomes</taxon>
        <taxon>ecological metagenomes</taxon>
    </lineage>
</organism>
<proteinExistence type="predicted"/>